<accession>A0A4Z0YHY3</accession>
<dbReference type="InterPro" id="IPR021842">
    <property type="entry name" value="DUF3435"/>
</dbReference>
<keyword evidence="5" id="KW-1185">Reference proteome</keyword>
<keyword evidence="1" id="KW-0479">Metal-binding</keyword>
<evidence type="ECO:0000313" key="4">
    <source>
        <dbReference type="EMBL" id="TGJ78353.1"/>
    </source>
</evidence>
<dbReference type="OrthoDB" id="4763546at2759"/>
<dbReference type="PANTHER" id="PTHR37535">
    <property type="entry name" value="FLUG DOMAIN PROTEIN"/>
    <property type="match status" value="1"/>
</dbReference>
<feature type="domain" description="C2H2-type" evidence="3">
    <location>
        <begin position="451"/>
        <end position="479"/>
    </location>
</feature>
<keyword evidence="1" id="KW-0862">Zinc</keyword>
<dbReference type="PROSITE" id="PS00028">
    <property type="entry name" value="ZINC_FINGER_C2H2_1"/>
    <property type="match status" value="1"/>
</dbReference>
<dbReference type="PROSITE" id="PS50157">
    <property type="entry name" value="ZINC_FINGER_C2H2_2"/>
    <property type="match status" value="1"/>
</dbReference>
<evidence type="ECO:0000256" key="2">
    <source>
        <dbReference type="SAM" id="MobiDB-lite"/>
    </source>
</evidence>
<dbReference type="PANTHER" id="PTHR37535:SF3">
    <property type="entry name" value="FLUG DOMAIN-CONTAINING PROTEIN"/>
    <property type="match status" value="1"/>
</dbReference>
<dbReference type="Pfam" id="PF11917">
    <property type="entry name" value="DUF3435"/>
    <property type="match status" value="1"/>
</dbReference>
<organism evidence="4 5">
    <name type="scientific">Xylaria hypoxylon</name>
    <dbReference type="NCBI Taxonomy" id="37992"/>
    <lineage>
        <taxon>Eukaryota</taxon>
        <taxon>Fungi</taxon>
        <taxon>Dikarya</taxon>
        <taxon>Ascomycota</taxon>
        <taxon>Pezizomycotina</taxon>
        <taxon>Sordariomycetes</taxon>
        <taxon>Xylariomycetidae</taxon>
        <taxon>Xylariales</taxon>
        <taxon>Xylariaceae</taxon>
        <taxon>Xylaria</taxon>
    </lineage>
</organism>
<proteinExistence type="predicted"/>
<dbReference type="Gene3D" id="3.30.160.60">
    <property type="entry name" value="Classic Zinc Finger"/>
    <property type="match status" value="1"/>
</dbReference>
<dbReference type="GO" id="GO:0008270">
    <property type="term" value="F:zinc ion binding"/>
    <property type="evidence" value="ECO:0007669"/>
    <property type="project" value="UniProtKB-KW"/>
</dbReference>
<evidence type="ECO:0000256" key="1">
    <source>
        <dbReference type="PROSITE-ProRule" id="PRU00042"/>
    </source>
</evidence>
<name>A0A4Z0YHY3_9PEZI</name>
<dbReference type="AlphaFoldDB" id="A0A4Z0YHY3"/>
<comment type="caution">
    <text evidence="4">The sequence shown here is derived from an EMBL/GenBank/DDBJ whole genome shotgun (WGS) entry which is preliminary data.</text>
</comment>
<sequence>MEAKVDQQRRRQPRRPCLSVGKGLNTNPTYQKIAITGTDVGVTLQTLWSRANDIPCNPETRVSFHAIILLAAIGGFRPGTLLNLTYSQFHVTVVRDPTNSARTQIVVTINIKRNKIKETAKTSRARNGGSIGFSITLIPNCTFCLASLILTRGVQTNGFDPDFTTVDQIFDRPNLEHVDFVPLRWKTEMLEQKIFPMSYKTLNDLWHRVLLVSGAREDARLYSLRVGTGANLDGVLSDALRNYVLSHTTHVFESSYQSFRVRADLMQLAFKADAGDHSQLFARLCDVSLGRDTNAPANISPEEELQFGERKDITVLRNAIKKTTDPKEQARLRTNLNNLVKTLSQLKLQDNRAKYFEQVDYLRAQGHATDKICAPNEKKTPLPRAIARIFRSLHAFVEEQAADHTRRSRYYMSFLLAYLTNAPPTVSDELESKQEKKAWADLSPVSQDGLSRCLLCKKLYAGRSALTRHYKALHTDDTTFSRPFSCPECQLIGLEETLIGSARQWSNHVERYGLAVSALPSSPPKPG</sequence>
<reference evidence="4 5" key="1">
    <citation type="submission" date="2019-03" db="EMBL/GenBank/DDBJ databases">
        <title>Draft genome sequence of Xylaria hypoxylon DSM 108379, a ubiquitous saprotrophic-parasitic fungi on hardwood.</title>
        <authorList>
            <person name="Buettner E."/>
            <person name="Leonhardt S."/>
            <person name="Gebauer A.M."/>
            <person name="Liers C."/>
            <person name="Hofrichter M."/>
            <person name="Kellner H."/>
        </authorList>
    </citation>
    <scope>NUCLEOTIDE SEQUENCE [LARGE SCALE GENOMIC DNA]</scope>
    <source>
        <strain evidence="4 5">DSM 108379</strain>
    </source>
</reference>
<evidence type="ECO:0000259" key="3">
    <source>
        <dbReference type="PROSITE" id="PS50157"/>
    </source>
</evidence>
<keyword evidence="1" id="KW-0863">Zinc-finger</keyword>
<dbReference type="Proteomes" id="UP000297716">
    <property type="component" value="Unassembled WGS sequence"/>
</dbReference>
<feature type="region of interest" description="Disordered" evidence="2">
    <location>
        <begin position="1"/>
        <end position="21"/>
    </location>
</feature>
<dbReference type="InterPro" id="IPR013087">
    <property type="entry name" value="Znf_C2H2_type"/>
</dbReference>
<evidence type="ECO:0000313" key="5">
    <source>
        <dbReference type="Proteomes" id="UP000297716"/>
    </source>
</evidence>
<dbReference type="EMBL" id="SKBN01000405">
    <property type="protein sequence ID" value="TGJ78353.1"/>
    <property type="molecule type" value="Genomic_DNA"/>
</dbReference>
<gene>
    <name evidence="4" type="ORF">E0Z10_g10409</name>
</gene>
<protein>
    <recommendedName>
        <fullName evidence="3">C2H2-type domain-containing protein</fullName>
    </recommendedName>
</protein>